<reference evidence="2 3" key="2">
    <citation type="submission" date="2020-06" db="EMBL/GenBank/DDBJ databases">
        <title>Antribacter stalactiti gen. nov., sp. nov., a new member of the family Nacardiaceae isolated from a cave.</title>
        <authorList>
            <person name="Kim I.S."/>
        </authorList>
    </citation>
    <scope>NUCLEOTIDE SEQUENCE [LARGE SCALE GENOMIC DNA]</scope>
    <source>
        <strain evidence="2 3">YC2-7</strain>
    </source>
</reference>
<dbReference type="EMBL" id="VCQU01000003">
    <property type="protein sequence ID" value="NMN95195.1"/>
    <property type="molecule type" value="Genomic_DNA"/>
</dbReference>
<accession>A0A848K8A1</accession>
<evidence type="ECO:0000313" key="2">
    <source>
        <dbReference type="EMBL" id="NMN95195.1"/>
    </source>
</evidence>
<sequence>MGEIVVVPEIMLAAAAELDALAARLQAAVALNAPMTHVAPAGSEEVSIMAASYFNRAASTHDTAAAQSIAELQLAANTIRSQVAAYVAEDLAHAASLAATPI</sequence>
<dbReference type="Pfam" id="PF00934">
    <property type="entry name" value="PE"/>
    <property type="match status" value="1"/>
</dbReference>
<protein>
    <submittedName>
        <fullName evidence="2">PE family protein</fullName>
    </submittedName>
</protein>
<gene>
    <name evidence="2" type="ORF">FGL95_09140</name>
</gene>
<feature type="domain" description="PE" evidence="1">
    <location>
        <begin position="5"/>
        <end position="92"/>
    </location>
</feature>
<dbReference type="Proteomes" id="UP000535543">
    <property type="component" value="Unassembled WGS sequence"/>
</dbReference>
<dbReference type="SUPFAM" id="SSF140459">
    <property type="entry name" value="PE/PPE dimer-like"/>
    <property type="match status" value="1"/>
</dbReference>
<evidence type="ECO:0000313" key="3">
    <source>
        <dbReference type="Proteomes" id="UP000535543"/>
    </source>
</evidence>
<dbReference type="Gene3D" id="1.10.287.850">
    <property type="entry name" value="HP0062-like domain"/>
    <property type="match status" value="1"/>
</dbReference>
<name>A0A848K8A1_9NOCA</name>
<keyword evidence="3" id="KW-1185">Reference proteome</keyword>
<dbReference type="RefSeq" id="WP_169585955.1">
    <property type="nucleotide sequence ID" value="NZ_VCQU01000003.1"/>
</dbReference>
<proteinExistence type="predicted"/>
<dbReference type="InterPro" id="IPR038332">
    <property type="entry name" value="PPE_sf"/>
</dbReference>
<dbReference type="InterPro" id="IPR000084">
    <property type="entry name" value="PE-PGRS_N"/>
</dbReference>
<evidence type="ECO:0000259" key="1">
    <source>
        <dbReference type="Pfam" id="PF00934"/>
    </source>
</evidence>
<reference evidence="2 3" key="1">
    <citation type="submission" date="2019-05" db="EMBL/GenBank/DDBJ databases">
        <authorList>
            <person name="Lee S.D."/>
        </authorList>
    </citation>
    <scope>NUCLEOTIDE SEQUENCE [LARGE SCALE GENOMIC DNA]</scope>
    <source>
        <strain evidence="2 3">YC2-7</strain>
    </source>
</reference>
<organism evidence="2 3">
    <name type="scientific">Antrihabitans stalactiti</name>
    <dbReference type="NCBI Taxonomy" id="2584121"/>
    <lineage>
        <taxon>Bacteria</taxon>
        <taxon>Bacillati</taxon>
        <taxon>Actinomycetota</taxon>
        <taxon>Actinomycetes</taxon>
        <taxon>Mycobacteriales</taxon>
        <taxon>Nocardiaceae</taxon>
        <taxon>Antrihabitans</taxon>
    </lineage>
</organism>
<dbReference type="AlphaFoldDB" id="A0A848K8A1"/>
<comment type="caution">
    <text evidence="2">The sequence shown here is derived from an EMBL/GenBank/DDBJ whole genome shotgun (WGS) entry which is preliminary data.</text>
</comment>